<keyword evidence="7" id="KW-0701">S-layer</keyword>
<evidence type="ECO:0000256" key="3">
    <source>
        <dbReference type="ARBA" id="ARBA00009327"/>
    </source>
</evidence>
<evidence type="ECO:0000256" key="6">
    <source>
        <dbReference type="ARBA" id="ARBA00022525"/>
    </source>
</evidence>
<proteinExistence type="inferred from homology"/>
<evidence type="ECO:0000313" key="17">
    <source>
        <dbReference type="Proteomes" id="UP000326302"/>
    </source>
</evidence>
<feature type="domain" description="DUF7827" evidence="15">
    <location>
        <begin position="414"/>
        <end position="525"/>
    </location>
</feature>
<sequence>MTDTNTKVRSLILTALMVVSVFGGTIAFAGSAAAANEVSVNGPFDEDTVVAPSHTGTFQSVDDTVQYVVIDLTAADSGLNEPDLSAVTASDVQITKNGVEYTDGFSEFQKNSQDPGTITIKMANSINVVGGDTLDITVNDVLTPSVSGTKEYSVETTYYDTAGVDSSNVVDESFGPTNYDVTETSTSGGGGSTTLTGDAKFDSGSNAWIGQSLYFQADVADSGSDGPDTYELHEVDTSGSTDKVGTLVTEVALNSNGAALIDTSNLQGPYVMVDENGDVIATDNSGVEITGGNTAQMNGDYDDGEEVTVITQNFDAVFEASSATQGGDFDVTYTSNRAGYDVTVDSDDLSNEEIKTLFGASDSDLSDGVQITVTGNDQTQTYSVPSDFTTGNYSFTFEVADTTNSASGSIMIQSPSDTSASFASSAFSQERGDVVEFTVDMSNTQTADITVGSETVNYVGTATITDGNDDGSVTVQMNTFLAGTTNNEAQAFSAADSGDSVTKVRRSTSELDSPLAAADYDLTVSISGNEEDVAVFSLQPRSTTGAVSHTAPGDATASTAADYEDAAGVVDAATQRSTVAMGDQMIFQVNANGLYGYVDSASDLQAGSGNGVSLSVEQTGDLTNQAPKTVPVGNTEVYFDSTNDTFLVVYDTNDGAMRNSQSVDFSAGEEYTAEFVIDGDNNPYVATGETETVSSSYMIEERTVSFDTNADDEISVAATSDATISGETTMAPGTEFTVRARASGSSPFLKTGDAVVGSEGDFSSAFDFSGVSENTTFTVTVPSQGLVNNAETDGVVTNETDTETPTPTPTPEPATETPTPTPTPEPATETPTPTPEPATETPTEGGATPTETSGSQPGFGGAVAIVALAGAALIALRRGN</sequence>
<dbReference type="GO" id="GO:0005886">
    <property type="term" value="C:plasma membrane"/>
    <property type="evidence" value="ECO:0007669"/>
    <property type="project" value="UniProtKB-SubCell"/>
</dbReference>
<dbReference type="NCBIfam" id="TIGR04207">
    <property type="entry name" value="halo_sig_pep"/>
    <property type="match status" value="1"/>
</dbReference>
<evidence type="ECO:0000256" key="13">
    <source>
        <dbReference type="SAM" id="MobiDB-lite"/>
    </source>
</evidence>
<keyword evidence="4" id="KW-1003">Cell membrane</keyword>
<feature type="domain" description="PGF-CTERM archaeal protein-sorting signal" evidence="14">
    <location>
        <begin position="856"/>
        <end position="878"/>
    </location>
</feature>
<protein>
    <submittedName>
        <fullName evidence="16">PGF-CTERM sorting domain-containing protein</fullName>
    </submittedName>
</protein>
<evidence type="ECO:0000256" key="8">
    <source>
        <dbReference type="ARBA" id="ARBA00022692"/>
    </source>
</evidence>
<keyword evidence="6" id="KW-0964">Secreted</keyword>
<evidence type="ECO:0000256" key="11">
    <source>
        <dbReference type="ARBA" id="ARBA00023136"/>
    </source>
</evidence>
<keyword evidence="5" id="KW-0134">Cell wall</keyword>
<dbReference type="GO" id="GO:0030115">
    <property type="term" value="C:S-layer"/>
    <property type="evidence" value="ECO:0007669"/>
    <property type="project" value="UniProtKB-SubCell"/>
</dbReference>
<dbReference type="Proteomes" id="UP000326302">
    <property type="component" value="Unassembled WGS sequence"/>
</dbReference>
<gene>
    <name evidence="16" type="ORF">DMP03_02110</name>
</gene>
<keyword evidence="8" id="KW-0812">Transmembrane</keyword>
<evidence type="ECO:0000259" key="14">
    <source>
        <dbReference type="Pfam" id="PF18204"/>
    </source>
</evidence>
<dbReference type="InterPro" id="IPR026371">
    <property type="entry name" value="PGF_CTERM"/>
</dbReference>
<evidence type="ECO:0000256" key="2">
    <source>
        <dbReference type="ARBA" id="ARBA00004237"/>
    </source>
</evidence>
<dbReference type="InterPro" id="IPR026452">
    <property type="entry name" value="Surf_glycop_sig_pep"/>
</dbReference>
<evidence type="ECO:0000256" key="12">
    <source>
        <dbReference type="ARBA" id="ARBA00023180"/>
    </source>
</evidence>
<dbReference type="NCBIfam" id="NF045517">
    <property type="entry name" value="halo_surf_dom"/>
    <property type="match status" value="1"/>
</dbReference>
<evidence type="ECO:0000256" key="5">
    <source>
        <dbReference type="ARBA" id="ARBA00022512"/>
    </source>
</evidence>
<name>A0A5N5UMS0_9EURY</name>
<organism evidence="16 17">
    <name type="scientific">Halosegnis rubeus</name>
    <dbReference type="NCBI Taxonomy" id="2212850"/>
    <lineage>
        <taxon>Archaea</taxon>
        <taxon>Methanobacteriati</taxon>
        <taxon>Methanobacteriota</taxon>
        <taxon>Stenosarchaea group</taxon>
        <taxon>Halobacteria</taxon>
        <taxon>Halobacteriales</taxon>
        <taxon>Natronomonadaceae</taxon>
        <taxon>Halosegnis</taxon>
    </lineage>
</organism>
<keyword evidence="9" id="KW-0732">Signal</keyword>
<dbReference type="AlphaFoldDB" id="A0A5N5UMS0"/>
<keyword evidence="10" id="KW-1133">Transmembrane helix</keyword>
<evidence type="ECO:0000256" key="7">
    <source>
        <dbReference type="ARBA" id="ARBA00022601"/>
    </source>
</evidence>
<evidence type="ECO:0000259" key="15">
    <source>
        <dbReference type="Pfam" id="PF25162"/>
    </source>
</evidence>
<dbReference type="EMBL" id="QJOW01000001">
    <property type="protein sequence ID" value="KAB7518633.1"/>
    <property type="molecule type" value="Genomic_DNA"/>
</dbReference>
<dbReference type="RefSeq" id="WP_152119510.1">
    <property type="nucleotide sequence ID" value="NZ_QJOW01000001.1"/>
</dbReference>
<evidence type="ECO:0000256" key="9">
    <source>
        <dbReference type="ARBA" id="ARBA00022729"/>
    </source>
</evidence>
<evidence type="ECO:0000256" key="4">
    <source>
        <dbReference type="ARBA" id="ARBA00022475"/>
    </source>
</evidence>
<comment type="caution">
    <text evidence="16">The sequence shown here is derived from an EMBL/GenBank/DDBJ whole genome shotgun (WGS) entry which is preliminary data.</text>
</comment>
<feature type="region of interest" description="Disordered" evidence="13">
    <location>
        <begin position="782"/>
        <end position="859"/>
    </location>
</feature>
<reference evidence="16 17" key="1">
    <citation type="submission" date="2019-10" db="EMBL/GenBank/DDBJ databases">
        <title>Unraveling microbial dark matter from salterns through culturing: the case of the genus Halosegnis.</title>
        <authorList>
            <person name="Duran-Viseras A."/>
            <person name="Andrei A.-S."/>
            <person name="Vera-Gargallo B."/>
            <person name="Ghai R."/>
            <person name="Sanchez-Porro C."/>
            <person name="Ventosa A."/>
        </authorList>
    </citation>
    <scope>NUCLEOTIDE SEQUENCE [LARGE SCALE GENOMIC DNA]</scope>
    <source>
        <strain evidence="16 17">F17-44</strain>
    </source>
</reference>
<comment type="subcellular location">
    <subcellularLocation>
        <location evidence="1">Cell membrane</location>
    </subcellularLocation>
    <subcellularLocation>
        <location evidence="2">Secreted</location>
        <location evidence="2">Cell wall</location>
        <location evidence="2">S-layer</location>
    </subcellularLocation>
</comment>
<dbReference type="NCBIfam" id="TIGR04126">
    <property type="entry name" value="PGF_CTERM"/>
    <property type="match status" value="1"/>
</dbReference>
<feature type="compositionally biased region" description="Polar residues" evidence="13">
    <location>
        <begin position="782"/>
        <end position="799"/>
    </location>
</feature>
<dbReference type="InterPro" id="IPR057149">
    <property type="entry name" value="DUF7827"/>
</dbReference>
<feature type="compositionally biased region" description="Low complexity" evidence="13">
    <location>
        <begin position="826"/>
        <end position="852"/>
    </location>
</feature>
<dbReference type="Pfam" id="PF18204">
    <property type="entry name" value="PGF-CTERM"/>
    <property type="match status" value="1"/>
</dbReference>
<keyword evidence="12" id="KW-0325">Glycoprotein</keyword>
<keyword evidence="11" id="KW-0472">Membrane</keyword>
<dbReference type="OrthoDB" id="325633at2157"/>
<accession>A0A5N5UMS0</accession>
<evidence type="ECO:0000256" key="1">
    <source>
        <dbReference type="ARBA" id="ARBA00004236"/>
    </source>
</evidence>
<evidence type="ECO:0000313" key="16">
    <source>
        <dbReference type="EMBL" id="KAB7518633.1"/>
    </source>
</evidence>
<evidence type="ECO:0000256" key="10">
    <source>
        <dbReference type="ARBA" id="ARBA00022989"/>
    </source>
</evidence>
<comment type="similarity">
    <text evidence="3">Belongs to the halobacterial S-layer protein family.</text>
</comment>
<dbReference type="Pfam" id="PF25162">
    <property type="entry name" value="DUF7827"/>
    <property type="match status" value="1"/>
</dbReference>